<sequence>MSLPSKSADPLHKQKPEDMDRDWGSKPGGGGAASAQNEAIDRRERLRRLALETIDLAKDPYFMRNHLGSYECKLCLTLHNNEGNYLAHTQGKRHQTNLAKRAAREAKDAPAQPQPHKRTVSLRKTVKIGRPGYRVTKQFDPDTKQRSLLFQIEYPEIEDLTKPRHRFMSSFEQRVQSFDKRYQYLLFAAEPYETIGFTVPSTEIDKSTPKFFSHWDPDSKMFTLQLYFKIANKPPPGPPTNGTSAPGAPPPPPPPPASQGGVAMPPPPPPPGPRPMPPGGNLPAPPPPPVGGGMPNFTPRPPMPPPPHGFQGQHM</sequence>
<reference evidence="2" key="1">
    <citation type="journal article" date="2022" name="Mol. Ecol. Resour.">
        <title>The genomes of chicory, endive, great burdock and yacon provide insights into Asteraceae palaeo-polyploidization history and plant inulin production.</title>
        <authorList>
            <person name="Fan W."/>
            <person name="Wang S."/>
            <person name="Wang H."/>
            <person name="Wang A."/>
            <person name="Jiang F."/>
            <person name="Liu H."/>
            <person name="Zhao H."/>
            <person name="Xu D."/>
            <person name="Zhang Y."/>
        </authorList>
    </citation>
    <scope>NUCLEOTIDE SEQUENCE [LARGE SCALE GENOMIC DNA]</scope>
    <source>
        <strain evidence="2">cv. Punajuju</strain>
    </source>
</reference>
<evidence type="ECO:0000313" key="2">
    <source>
        <dbReference type="Proteomes" id="UP001055811"/>
    </source>
</evidence>
<proteinExistence type="predicted"/>
<gene>
    <name evidence="1" type="ORF">L2E82_35898</name>
</gene>
<protein>
    <submittedName>
        <fullName evidence="1">Uncharacterized protein</fullName>
    </submittedName>
</protein>
<organism evidence="1 2">
    <name type="scientific">Cichorium intybus</name>
    <name type="common">Chicory</name>
    <dbReference type="NCBI Taxonomy" id="13427"/>
    <lineage>
        <taxon>Eukaryota</taxon>
        <taxon>Viridiplantae</taxon>
        <taxon>Streptophyta</taxon>
        <taxon>Embryophyta</taxon>
        <taxon>Tracheophyta</taxon>
        <taxon>Spermatophyta</taxon>
        <taxon>Magnoliopsida</taxon>
        <taxon>eudicotyledons</taxon>
        <taxon>Gunneridae</taxon>
        <taxon>Pentapetalae</taxon>
        <taxon>asterids</taxon>
        <taxon>campanulids</taxon>
        <taxon>Asterales</taxon>
        <taxon>Asteraceae</taxon>
        <taxon>Cichorioideae</taxon>
        <taxon>Cichorieae</taxon>
        <taxon>Cichoriinae</taxon>
        <taxon>Cichorium</taxon>
    </lineage>
</organism>
<evidence type="ECO:0000313" key="1">
    <source>
        <dbReference type="EMBL" id="KAI3724131.1"/>
    </source>
</evidence>
<dbReference type="Proteomes" id="UP001055811">
    <property type="component" value="Linkage Group LG06"/>
</dbReference>
<accession>A0ACB9BQ20</accession>
<reference evidence="1 2" key="2">
    <citation type="journal article" date="2022" name="Mol. Ecol. Resour.">
        <title>The genomes of chicory, endive, great burdock and yacon provide insights into Asteraceae paleo-polyploidization history and plant inulin production.</title>
        <authorList>
            <person name="Fan W."/>
            <person name="Wang S."/>
            <person name="Wang H."/>
            <person name="Wang A."/>
            <person name="Jiang F."/>
            <person name="Liu H."/>
            <person name="Zhao H."/>
            <person name="Xu D."/>
            <person name="Zhang Y."/>
        </authorList>
    </citation>
    <scope>NUCLEOTIDE SEQUENCE [LARGE SCALE GENOMIC DNA]</scope>
    <source>
        <strain evidence="2">cv. Punajuju</strain>
        <tissue evidence="1">Leaves</tissue>
    </source>
</reference>
<keyword evidence="2" id="KW-1185">Reference proteome</keyword>
<comment type="caution">
    <text evidence="1">The sequence shown here is derived from an EMBL/GenBank/DDBJ whole genome shotgun (WGS) entry which is preliminary data.</text>
</comment>
<name>A0ACB9BQ20_CICIN</name>
<dbReference type="EMBL" id="CM042014">
    <property type="protein sequence ID" value="KAI3724131.1"/>
    <property type="molecule type" value="Genomic_DNA"/>
</dbReference>